<name>A0A9X9QBJ5_BLUGR</name>
<dbReference type="GO" id="GO:0004674">
    <property type="term" value="F:protein serine/threonine kinase activity"/>
    <property type="evidence" value="ECO:0007669"/>
    <property type="project" value="UniProtKB-EC"/>
</dbReference>
<feature type="domain" description="Fungal-type protein kinase" evidence="6">
    <location>
        <begin position="43"/>
        <end position="217"/>
    </location>
</feature>
<evidence type="ECO:0000313" key="7">
    <source>
        <dbReference type="EMBL" id="VDB83502.1"/>
    </source>
</evidence>
<dbReference type="PANTHER" id="PTHR38248:SF2">
    <property type="entry name" value="FUNK1 11"/>
    <property type="match status" value="1"/>
</dbReference>
<gene>
    <name evidence="7" type="ORF">BGT96224V316_LOCUS2699</name>
</gene>
<reference evidence="7 8" key="1">
    <citation type="submission" date="2018-08" db="EMBL/GenBank/DDBJ databases">
        <authorList>
            <person name="Muller C M."/>
        </authorList>
    </citation>
    <scope>NUCLEOTIDE SEQUENCE [LARGE SCALE GENOMIC DNA]</scope>
</reference>
<evidence type="ECO:0000256" key="2">
    <source>
        <dbReference type="ARBA" id="ARBA00047899"/>
    </source>
</evidence>
<dbReference type="PROSITE" id="PS00109">
    <property type="entry name" value="PROTEIN_KINASE_TYR"/>
    <property type="match status" value="1"/>
</dbReference>
<dbReference type="EMBL" id="LR026988">
    <property type="protein sequence ID" value="VDB83502.1"/>
    <property type="molecule type" value="Genomic_DNA"/>
</dbReference>
<comment type="catalytic activity">
    <reaction evidence="3">
        <text>L-seryl-[protein] + ATP = O-phospho-L-seryl-[protein] + ADP + H(+)</text>
        <dbReference type="Rhea" id="RHEA:17989"/>
        <dbReference type="Rhea" id="RHEA-COMP:9863"/>
        <dbReference type="Rhea" id="RHEA-COMP:11604"/>
        <dbReference type="ChEBI" id="CHEBI:15378"/>
        <dbReference type="ChEBI" id="CHEBI:29999"/>
        <dbReference type="ChEBI" id="CHEBI:30616"/>
        <dbReference type="ChEBI" id="CHEBI:83421"/>
        <dbReference type="ChEBI" id="CHEBI:456216"/>
        <dbReference type="EC" id="2.7.11.1"/>
    </reaction>
</comment>
<accession>A0A9X9QBJ5</accession>
<dbReference type="InterPro" id="IPR011009">
    <property type="entry name" value="Kinase-like_dom_sf"/>
</dbReference>
<feature type="transmembrane region" description="Helical" evidence="5">
    <location>
        <begin position="316"/>
        <end position="334"/>
    </location>
</feature>
<dbReference type="SUPFAM" id="SSF56112">
    <property type="entry name" value="Protein kinase-like (PK-like)"/>
    <property type="match status" value="1"/>
</dbReference>
<keyword evidence="5" id="KW-0472">Membrane</keyword>
<evidence type="ECO:0000256" key="5">
    <source>
        <dbReference type="SAM" id="Phobius"/>
    </source>
</evidence>
<evidence type="ECO:0000256" key="4">
    <source>
        <dbReference type="SAM" id="MobiDB-lite"/>
    </source>
</evidence>
<keyword evidence="5" id="KW-0812">Transmembrane</keyword>
<evidence type="ECO:0000256" key="3">
    <source>
        <dbReference type="ARBA" id="ARBA00048679"/>
    </source>
</evidence>
<evidence type="ECO:0000313" key="8">
    <source>
        <dbReference type="Proteomes" id="UP000324639"/>
    </source>
</evidence>
<sequence length="337" mass="38803">STESTGEKQKSTENDEVSGRIKRLHLSTAVGETSSVDNAKTGRVIVQDENPSYTPFIAGEGDIEIETNNVEAYCEVEVKFAEIRDRHSSAVATIPYGRSLHEVESPLELVTVLRDAMKAHWSLMTDAKILHRDISANNIIMTGSESCKDWKGYVIDLDLAVLLTNCKFQEKRQAMTGTMEFMALEVLNSSCETSGAVVEHSYRHDIESFFYVFLWQCLSCGWEDDKNPNKEYLSKWYKGTTKEIHKFKKCEIRGSTFVEELLPKFSIRYQKLWNLAMVFRKILFYPYGEFYIGYHKDNNVLYNATMKSFDEAIRSLTMYVLFYLISLLDLTLVYTSW</sequence>
<comment type="catalytic activity">
    <reaction evidence="2">
        <text>L-threonyl-[protein] + ATP = O-phospho-L-threonyl-[protein] + ADP + H(+)</text>
        <dbReference type="Rhea" id="RHEA:46608"/>
        <dbReference type="Rhea" id="RHEA-COMP:11060"/>
        <dbReference type="Rhea" id="RHEA-COMP:11605"/>
        <dbReference type="ChEBI" id="CHEBI:15378"/>
        <dbReference type="ChEBI" id="CHEBI:30013"/>
        <dbReference type="ChEBI" id="CHEBI:30616"/>
        <dbReference type="ChEBI" id="CHEBI:61977"/>
        <dbReference type="ChEBI" id="CHEBI:456216"/>
        <dbReference type="EC" id="2.7.11.1"/>
    </reaction>
</comment>
<keyword evidence="8" id="KW-1185">Reference proteome</keyword>
<evidence type="ECO:0000259" key="6">
    <source>
        <dbReference type="Pfam" id="PF17667"/>
    </source>
</evidence>
<proteinExistence type="predicted"/>
<dbReference type="InterPro" id="IPR040976">
    <property type="entry name" value="Pkinase_fungal"/>
</dbReference>
<evidence type="ECO:0000256" key="1">
    <source>
        <dbReference type="ARBA" id="ARBA00012513"/>
    </source>
</evidence>
<dbReference type="Gene3D" id="1.10.510.10">
    <property type="entry name" value="Transferase(Phosphotransferase) domain 1"/>
    <property type="match status" value="1"/>
</dbReference>
<dbReference type="AlphaFoldDB" id="A0A9X9QBJ5"/>
<dbReference type="EC" id="2.7.11.1" evidence="1"/>
<dbReference type="Pfam" id="PF17667">
    <property type="entry name" value="Pkinase_fungal"/>
    <property type="match status" value="1"/>
</dbReference>
<protein>
    <recommendedName>
        <fullName evidence="1">non-specific serine/threonine protein kinase</fullName>
        <ecNumber evidence="1">2.7.11.1</ecNumber>
    </recommendedName>
</protein>
<feature type="non-terminal residue" evidence="7">
    <location>
        <position position="1"/>
    </location>
</feature>
<organism evidence="7 8">
    <name type="scientific">Blumeria graminis f. sp. tritici</name>
    <dbReference type="NCBI Taxonomy" id="62690"/>
    <lineage>
        <taxon>Eukaryota</taxon>
        <taxon>Fungi</taxon>
        <taxon>Dikarya</taxon>
        <taxon>Ascomycota</taxon>
        <taxon>Pezizomycotina</taxon>
        <taxon>Leotiomycetes</taxon>
        <taxon>Erysiphales</taxon>
        <taxon>Erysiphaceae</taxon>
        <taxon>Blumeria</taxon>
    </lineage>
</organism>
<dbReference type="Proteomes" id="UP000324639">
    <property type="component" value="Chromosome Bgt_-05"/>
</dbReference>
<feature type="compositionally biased region" description="Basic and acidic residues" evidence="4">
    <location>
        <begin position="1"/>
        <end position="19"/>
    </location>
</feature>
<dbReference type="InterPro" id="IPR008266">
    <property type="entry name" value="Tyr_kinase_AS"/>
</dbReference>
<keyword evidence="5" id="KW-1133">Transmembrane helix</keyword>
<dbReference type="PANTHER" id="PTHR38248">
    <property type="entry name" value="FUNK1 6"/>
    <property type="match status" value="1"/>
</dbReference>
<feature type="region of interest" description="Disordered" evidence="4">
    <location>
        <begin position="1"/>
        <end position="20"/>
    </location>
</feature>